<dbReference type="InterPro" id="IPR041698">
    <property type="entry name" value="Methyltransf_25"/>
</dbReference>
<evidence type="ECO:0000313" key="5">
    <source>
        <dbReference type="EMBL" id="SMH51017.1"/>
    </source>
</evidence>
<dbReference type="OrthoDB" id="5114325at2"/>
<dbReference type="Proteomes" id="UP000193711">
    <property type="component" value="Unassembled WGS sequence"/>
</dbReference>
<dbReference type="PANTHER" id="PTHR43464">
    <property type="entry name" value="METHYLTRANSFERASE"/>
    <property type="match status" value="1"/>
</dbReference>
<evidence type="ECO:0000313" key="6">
    <source>
        <dbReference type="Proteomes" id="UP000193711"/>
    </source>
</evidence>
<keyword evidence="6" id="KW-1185">Reference proteome</keyword>
<accession>A0A1X7PJG0</accession>
<dbReference type="PANTHER" id="PTHR43464:SF19">
    <property type="entry name" value="UBIQUINONE BIOSYNTHESIS O-METHYLTRANSFERASE, MITOCHONDRIAL"/>
    <property type="match status" value="1"/>
</dbReference>
<sequence length="297" mass="30887">MTGAPSITETLAELRTSALVTAALASALGDERASTPAEALSVDPARAAVLGALPDAESMLSALWEGRRSRSSNLVSGLSQAAAAAGGTMRAWSDLGDDVMIAQGRSSALMARVLLSAVAPAYGLIGAVAPSRVLDVGTGIGAIATALAEGLPDARVVGIDIAERPLEIARDLLRDADPRVAQRIRLRREDVTELADEERYDVVWMPLPFLPDAIVDRALDRAIGALHPGGLLVLGTGAPIADERLRAAEAWLASFTGGGTLTTDEVVGRLTRRGLQRVQRFDTVPGGPVLVGAVRPR</sequence>
<dbReference type="SUPFAM" id="SSF53335">
    <property type="entry name" value="S-adenosyl-L-methionine-dependent methyltransferases"/>
    <property type="match status" value="1"/>
</dbReference>
<feature type="domain" description="Methyltransferase" evidence="4">
    <location>
        <begin position="133"/>
        <end position="230"/>
    </location>
</feature>
<dbReference type="Pfam" id="PF13649">
    <property type="entry name" value="Methyltransf_25"/>
    <property type="match status" value="1"/>
</dbReference>
<gene>
    <name evidence="5" type="ORF">SAMN06295885_3660</name>
</gene>
<evidence type="ECO:0000256" key="1">
    <source>
        <dbReference type="ARBA" id="ARBA00022603"/>
    </source>
</evidence>
<dbReference type="InterPro" id="IPR029063">
    <property type="entry name" value="SAM-dependent_MTases_sf"/>
</dbReference>
<evidence type="ECO:0000256" key="3">
    <source>
        <dbReference type="ARBA" id="ARBA00022691"/>
    </source>
</evidence>
<evidence type="ECO:0000256" key="2">
    <source>
        <dbReference type="ARBA" id="ARBA00022679"/>
    </source>
</evidence>
<protein>
    <submittedName>
        <fullName evidence="5">Methyltransferase domain-containing protein</fullName>
    </submittedName>
</protein>
<dbReference type="AlphaFoldDB" id="A0A1X7PJG0"/>
<evidence type="ECO:0000259" key="4">
    <source>
        <dbReference type="Pfam" id="PF13649"/>
    </source>
</evidence>
<organism evidence="5 6">
    <name type="scientific">Rathayibacter oskolensis</name>
    <dbReference type="NCBI Taxonomy" id="1891671"/>
    <lineage>
        <taxon>Bacteria</taxon>
        <taxon>Bacillati</taxon>
        <taxon>Actinomycetota</taxon>
        <taxon>Actinomycetes</taxon>
        <taxon>Micrococcales</taxon>
        <taxon>Microbacteriaceae</taxon>
        <taxon>Rathayibacter</taxon>
    </lineage>
</organism>
<dbReference type="STRING" id="1891671.SAMN06295885_3660"/>
<keyword evidence="1 5" id="KW-0489">Methyltransferase</keyword>
<dbReference type="RefSeq" id="WP_085478040.1">
    <property type="nucleotide sequence ID" value="NZ_FXBM01000004.1"/>
</dbReference>
<dbReference type="Gene3D" id="3.40.50.150">
    <property type="entry name" value="Vaccinia Virus protein VP39"/>
    <property type="match status" value="1"/>
</dbReference>
<reference evidence="6" key="1">
    <citation type="submission" date="2017-04" db="EMBL/GenBank/DDBJ databases">
        <authorList>
            <person name="Varghese N."/>
            <person name="Submissions S."/>
        </authorList>
    </citation>
    <scope>NUCLEOTIDE SEQUENCE [LARGE SCALE GENOMIC DNA]</scope>
    <source>
        <strain evidence="6">VKM Ac-2121</strain>
    </source>
</reference>
<proteinExistence type="predicted"/>
<keyword evidence="3" id="KW-0949">S-adenosyl-L-methionine</keyword>
<keyword evidence="2 5" id="KW-0808">Transferase</keyword>
<dbReference type="EMBL" id="FXBM01000004">
    <property type="protein sequence ID" value="SMH51017.1"/>
    <property type="molecule type" value="Genomic_DNA"/>
</dbReference>
<name>A0A1X7PJG0_9MICO</name>
<dbReference type="CDD" id="cd02440">
    <property type="entry name" value="AdoMet_MTases"/>
    <property type="match status" value="1"/>
</dbReference>
<dbReference type="GO" id="GO:0032259">
    <property type="term" value="P:methylation"/>
    <property type="evidence" value="ECO:0007669"/>
    <property type="project" value="UniProtKB-KW"/>
</dbReference>
<dbReference type="GO" id="GO:0008168">
    <property type="term" value="F:methyltransferase activity"/>
    <property type="evidence" value="ECO:0007669"/>
    <property type="project" value="UniProtKB-KW"/>
</dbReference>